<dbReference type="EMBL" id="VSSQ01006335">
    <property type="protein sequence ID" value="MPM32348.1"/>
    <property type="molecule type" value="Genomic_DNA"/>
</dbReference>
<dbReference type="AlphaFoldDB" id="A0A644YWF4"/>
<sequence>MGRSFDGIIIIAESVAHQCPVAAVITFNFHPENIGCFIHIGHRSGDQNSMNISILTDKAKAVVAGFGKGNIIAKKVSGKNIHI</sequence>
<comment type="caution">
    <text evidence="1">The sequence shown here is derived from an EMBL/GenBank/DDBJ whole genome shotgun (WGS) entry which is preliminary data.</text>
</comment>
<protein>
    <submittedName>
        <fullName evidence="1">Uncharacterized protein</fullName>
    </submittedName>
</protein>
<gene>
    <name evidence="1" type="ORF">SDC9_78910</name>
</gene>
<proteinExistence type="predicted"/>
<organism evidence="1">
    <name type="scientific">bioreactor metagenome</name>
    <dbReference type="NCBI Taxonomy" id="1076179"/>
    <lineage>
        <taxon>unclassified sequences</taxon>
        <taxon>metagenomes</taxon>
        <taxon>ecological metagenomes</taxon>
    </lineage>
</organism>
<evidence type="ECO:0000313" key="1">
    <source>
        <dbReference type="EMBL" id="MPM32348.1"/>
    </source>
</evidence>
<reference evidence="1" key="1">
    <citation type="submission" date="2019-08" db="EMBL/GenBank/DDBJ databases">
        <authorList>
            <person name="Kucharzyk K."/>
            <person name="Murdoch R.W."/>
            <person name="Higgins S."/>
            <person name="Loffler F."/>
        </authorList>
    </citation>
    <scope>NUCLEOTIDE SEQUENCE</scope>
</reference>
<accession>A0A644YWF4</accession>
<name>A0A644YWF4_9ZZZZ</name>